<dbReference type="PROSITE" id="PS51257">
    <property type="entry name" value="PROKAR_LIPOPROTEIN"/>
    <property type="match status" value="1"/>
</dbReference>
<keyword evidence="3" id="KW-0732">Signal</keyword>
<comment type="caution">
    <text evidence="8">The sequence shown here is derived from an EMBL/GenBank/DDBJ whole genome shotgun (WGS) entry which is preliminary data.</text>
</comment>
<gene>
    <name evidence="8" type="ORF">OU798_01510</name>
</gene>
<dbReference type="Pfam" id="PF07980">
    <property type="entry name" value="SusD_RagB"/>
    <property type="match status" value="1"/>
</dbReference>
<dbReference type="InterPro" id="IPR012944">
    <property type="entry name" value="SusD_RagB_dom"/>
</dbReference>
<evidence type="ECO:0000259" key="6">
    <source>
        <dbReference type="Pfam" id="PF07980"/>
    </source>
</evidence>
<keyword evidence="5" id="KW-0998">Cell outer membrane</keyword>
<accession>A0A9X3F1T8</accession>
<name>A0A9X3F1T8_9BACT</name>
<dbReference type="InterPro" id="IPR011990">
    <property type="entry name" value="TPR-like_helical_dom_sf"/>
</dbReference>
<dbReference type="EMBL" id="JAPOHD010000005">
    <property type="protein sequence ID" value="MCY1718999.1"/>
    <property type="molecule type" value="Genomic_DNA"/>
</dbReference>
<comment type="subcellular location">
    <subcellularLocation>
        <location evidence="1">Cell outer membrane</location>
    </subcellularLocation>
</comment>
<evidence type="ECO:0000256" key="3">
    <source>
        <dbReference type="ARBA" id="ARBA00022729"/>
    </source>
</evidence>
<feature type="domain" description="RagB/SusD" evidence="6">
    <location>
        <begin position="344"/>
        <end position="491"/>
    </location>
</feature>
<evidence type="ECO:0000256" key="4">
    <source>
        <dbReference type="ARBA" id="ARBA00023136"/>
    </source>
</evidence>
<organism evidence="8 9">
    <name type="scientific">Draconibacterium aestuarii</name>
    <dbReference type="NCBI Taxonomy" id="2998507"/>
    <lineage>
        <taxon>Bacteria</taxon>
        <taxon>Pseudomonadati</taxon>
        <taxon>Bacteroidota</taxon>
        <taxon>Bacteroidia</taxon>
        <taxon>Marinilabiliales</taxon>
        <taxon>Prolixibacteraceae</taxon>
        <taxon>Draconibacterium</taxon>
    </lineage>
</organism>
<reference evidence="8" key="1">
    <citation type="submission" date="2022-11" db="EMBL/GenBank/DDBJ databases">
        <title>Marilongibacter aestuarii gen. nov., sp. nov., isolated from tidal flat sediment.</title>
        <authorList>
            <person name="Jiayan W."/>
        </authorList>
    </citation>
    <scope>NUCLEOTIDE SEQUENCE</scope>
    <source>
        <strain evidence="8">Z1-6</strain>
    </source>
</reference>
<comment type="similarity">
    <text evidence="2">Belongs to the SusD family.</text>
</comment>
<protein>
    <submittedName>
        <fullName evidence="8">RagB/SusD family nutrient uptake outer membrane protein</fullName>
    </submittedName>
</protein>
<dbReference type="Proteomes" id="UP001145087">
    <property type="component" value="Unassembled WGS sequence"/>
</dbReference>
<dbReference type="AlphaFoldDB" id="A0A9X3F1T8"/>
<dbReference type="GO" id="GO:0009279">
    <property type="term" value="C:cell outer membrane"/>
    <property type="evidence" value="ECO:0007669"/>
    <property type="project" value="UniProtKB-SubCell"/>
</dbReference>
<evidence type="ECO:0000256" key="5">
    <source>
        <dbReference type="ARBA" id="ARBA00023237"/>
    </source>
</evidence>
<dbReference type="Pfam" id="PF14322">
    <property type="entry name" value="SusD-like_3"/>
    <property type="match status" value="1"/>
</dbReference>
<dbReference type="Gene3D" id="1.25.40.390">
    <property type="match status" value="1"/>
</dbReference>
<evidence type="ECO:0000313" key="8">
    <source>
        <dbReference type="EMBL" id="MCY1718999.1"/>
    </source>
</evidence>
<proteinExistence type="inferred from homology"/>
<dbReference type="InterPro" id="IPR033985">
    <property type="entry name" value="SusD-like_N"/>
</dbReference>
<dbReference type="SUPFAM" id="SSF48452">
    <property type="entry name" value="TPR-like"/>
    <property type="match status" value="1"/>
</dbReference>
<evidence type="ECO:0000256" key="2">
    <source>
        <dbReference type="ARBA" id="ARBA00006275"/>
    </source>
</evidence>
<keyword evidence="9" id="KW-1185">Reference proteome</keyword>
<sequence>MMKSTINTFSILTLFSFVLLFGCSEDYLNREPSDYLTGEQIKKYSPVNSEIPKGIIRGVYSTTFAWGTGGTGDHDDFGQKSIDIVTDLMCGDMVLVGKTYGWFSQDYELNSMNRTDGRAYKIWRYYFQIIKGANSVIDAFDNDSIGDANQSAYGQALALRAYAYYNLVNLYQHPFSDNPTEMALPIYKSQTTAEAAALSSVEDVYNFVISDLELAVEMLDGFTRTNKNEINQSVAKGLLAYAYLSSGEYDKAALLSSEILSSGEFSLMDKDEVVQSGFNSINIPGWMWGVDITKENTASLATFWGMMDIFTYSYAGAGDGKAIDISLFNAIPENDVRKLQFLDDEDNNYYLHPTYKFYDNDRVIFADKLWENDIVYMRVAEMYLVAAEAYAHIDVNESKKVLKMLLAERESGAATRINALSNAQLMDEIYLQWRIETWGEGKSLFAAKRMNKTMGRGANHKYLANSSYEYNDKRMIFEIPESEINNNPQIDLN</sequence>
<evidence type="ECO:0000313" key="9">
    <source>
        <dbReference type="Proteomes" id="UP001145087"/>
    </source>
</evidence>
<evidence type="ECO:0000256" key="1">
    <source>
        <dbReference type="ARBA" id="ARBA00004442"/>
    </source>
</evidence>
<evidence type="ECO:0000259" key="7">
    <source>
        <dbReference type="Pfam" id="PF14322"/>
    </source>
</evidence>
<dbReference type="RefSeq" id="WP_343331336.1">
    <property type="nucleotide sequence ID" value="NZ_JAPOHD010000005.1"/>
</dbReference>
<keyword evidence="4" id="KW-0472">Membrane</keyword>
<feature type="domain" description="SusD-like N-terminal" evidence="7">
    <location>
        <begin position="105"/>
        <end position="244"/>
    </location>
</feature>